<dbReference type="EMBL" id="BDDD01000304">
    <property type="protein sequence ID" value="GAV63395.1"/>
    <property type="molecule type" value="Genomic_DNA"/>
</dbReference>
<protein>
    <submittedName>
        <fullName evidence="2">Uncharacterized protein</fullName>
    </submittedName>
</protein>
<comment type="caution">
    <text evidence="2">The sequence shown here is derived from an EMBL/GenBank/DDBJ whole genome shotgun (WGS) entry which is preliminary data.</text>
</comment>
<reference evidence="3" key="1">
    <citation type="submission" date="2016-04" db="EMBL/GenBank/DDBJ databases">
        <title>Cephalotus genome sequencing.</title>
        <authorList>
            <person name="Fukushima K."/>
            <person name="Hasebe M."/>
            <person name="Fang X."/>
        </authorList>
    </citation>
    <scope>NUCLEOTIDE SEQUENCE [LARGE SCALE GENOMIC DNA]</scope>
    <source>
        <strain evidence="3">cv. St1</strain>
    </source>
</reference>
<feature type="compositionally biased region" description="Polar residues" evidence="1">
    <location>
        <begin position="43"/>
        <end position="56"/>
    </location>
</feature>
<proteinExistence type="predicted"/>
<dbReference type="AlphaFoldDB" id="A0A1Q3B681"/>
<sequence>MLPPKPSRDEQLVLSSSITFSDEPSIFISLAPGEDEDRPMDSNVFSSTVPQPSEASVRSPILVSKNFDSSSTAKLPCEPLTDEPSTISSSLATGDEFSVPVLGTIQATSHSAIPISVSVLVSFDSSNSIEPQAGNLTYEPSTFSLSAEEDDGRTLFSDIFTGTTVPACKTSI</sequence>
<keyword evidence="3" id="KW-1185">Reference proteome</keyword>
<evidence type="ECO:0000313" key="3">
    <source>
        <dbReference type="Proteomes" id="UP000187406"/>
    </source>
</evidence>
<dbReference type="InParanoid" id="A0A1Q3B681"/>
<feature type="region of interest" description="Disordered" evidence="1">
    <location>
        <begin position="30"/>
        <end position="91"/>
    </location>
</feature>
<accession>A0A1Q3B681</accession>
<dbReference type="Proteomes" id="UP000187406">
    <property type="component" value="Unassembled WGS sequence"/>
</dbReference>
<name>A0A1Q3B681_CEPFO</name>
<evidence type="ECO:0000256" key="1">
    <source>
        <dbReference type="SAM" id="MobiDB-lite"/>
    </source>
</evidence>
<gene>
    <name evidence="2" type="ORF">CFOL_v3_06913</name>
</gene>
<evidence type="ECO:0000313" key="2">
    <source>
        <dbReference type="EMBL" id="GAV63395.1"/>
    </source>
</evidence>
<organism evidence="2 3">
    <name type="scientific">Cephalotus follicularis</name>
    <name type="common">Albany pitcher plant</name>
    <dbReference type="NCBI Taxonomy" id="3775"/>
    <lineage>
        <taxon>Eukaryota</taxon>
        <taxon>Viridiplantae</taxon>
        <taxon>Streptophyta</taxon>
        <taxon>Embryophyta</taxon>
        <taxon>Tracheophyta</taxon>
        <taxon>Spermatophyta</taxon>
        <taxon>Magnoliopsida</taxon>
        <taxon>eudicotyledons</taxon>
        <taxon>Gunneridae</taxon>
        <taxon>Pentapetalae</taxon>
        <taxon>rosids</taxon>
        <taxon>fabids</taxon>
        <taxon>Oxalidales</taxon>
        <taxon>Cephalotaceae</taxon>
        <taxon>Cephalotus</taxon>
    </lineage>
</organism>